<evidence type="ECO:0008006" key="3">
    <source>
        <dbReference type="Google" id="ProtNLM"/>
    </source>
</evidence>
<name>A0A6N3V7X2_BACOV</name>
<evidence type="ECO:0000313" key="1">
    <source>
        <dbReference type="EMBL" id="KAA3804533.1"/>
    </source>
</evidence>
<dbReference type="Gene3D" id="2.60.40.1930">
    <property type="match status" value="1"/>
</dbReference>
<organism evidence="1 2">
    <name type="scientific">Bacteroides ovatus</name>
    <dbReference type="NCBI Taxonomy" id="28116"/>
    <lineage>
        <taxon>Bacteria</taxon>
        <taxon>Pseudomonadati</taxon>
        <taxon>Bacteroidota</taxon>
        <taxon>Bacteroidia</taxon>
        <taxon>Bacteroidales</taxon>
        <taxon>Bacteroidaceae</taxon>
        <taxon>Bacteroides</taxon>
    </lineage>
</organism>
<protein>
    <recommendedName>
        <fullName evidence="3">MG2 domain protein</fullName>
    </recommendedName>
</protein>
<accession>A0A6N3V7X2</accession>
<sequence>MRKICILLILFLFVTGTMKGYGQTEKFNKDSLTNRFVTQLSIFPQEKVYLHTDKGIYMAGDTLWFRSYIVDATLHRPLYDKYIYVELVSPLDSIISRALIRPDNGVYHGYLSLARELPDGDYTLRAYSRYMLKNGSECIFRRPIRIVTVSWNKVKMKSLVQNNSKSSDLTFKFTVSDTLMSLSQATMSVNRQSNISLKLLEMKNGFMVEWGKKDWKGNTSWLLSMKDKDDNVYRRYLPISTRNEDYDMTFYPEGGYLLAGQACRIAFKVMGCTGNAADVQLDIVDESGEVVTSTRTFHEGMGSFILTPETGKSYIAKCVDEFGRRKEFKLPSVDMRALYGLRVDVQRENFRVSLLSVDEVPLEPLYLVAHVRGIVVASEEWKEPQKKYLFPKQHFPAGVVQFLLLNKDGKVLSERLAFSDSYLPTICNLTINGTLTQKREAVSINTNLLDADQRPLRGIYSVSVVDSKFAPVDSCYNILSHLLLTSELKGSIQSPGFYFKQGSAIARNSLDLLMLTQGWRRYKLPEIIQGKYETPILEKHSEMAVQGRTVSAGGVLIKSSNEHLVSISGTGSLKGFQRITSTDKNGYFCFDSIAYVDGSGFHINAVQVKAKETGKIELFDREYPQNIPLYPQSPLEDDSICNVQKEDMEMITRLDNLHFMLQDVIVRAPIWGSRDYSKFTDREIVRYKDMRTLLKSQGLTISTLAEDADVMQTRLKADETLAVRDTSLLNGYESDAVESNSSRSSQLVEDMVYYGDQQILLFVDDNFCKPDILVNWITPGDVENMVLVKDVDRNRANALLQGTLKWSEKFYLNTGRDLCQAYCRIPLNQKKIAVLNVTTKDNFDSRCLGWWSKYYDGIQQRNMRNTTFYPLGYQQPVEFYSPKYDTTAEKNGEIPDLRTTLYWSPRLVTDEQGNATFSFYTSDQPGNYFLNIEGIAENGELVHIIKALMPSD</sequence>
<evidence type="ECO:0000313" key="2">
    <source>
        <dbReference type="Proteomes" id="UP000460135"/>
    </source>
</evidence>
<dbReference type="EMBL" id="VWLX01000008">
    <property type="protein sequence ID" value="KAA3804533.1"/>
    <property type="molecule type" value="Genomic_DNA"/>
</dbReference>
<gene>
    <name evidence="1" type="ORF">F3F51_12055</name>
</gene>
<reference evidence="1 2" key="1">
    <citation type="journal article" date="2019" name="Nat. Med.">
        <title>A library of human gut bacterial isolates paired with longitudinal multiomics data enables mechanistic microbiome research.</title>
        <authorList>
            <person name="Poyet M."/>
            <person name="Groussin M."/>
            <person name="Gibbons S.M."/>
            <person name="Avila-Pacheco J."/>
            <person name="Jiang X."/>
            <person name="Kearney S.M."/>
            <person name="Perrotta A.R."/>
            <person name="Berdy B."/>
            <person name="Zhao S."/>
            <person name="Lieberman T.D."/>
            <person name="Swanson P.K."/>
            <person name="Smith M."/>
            <person name="Roesemann S."/>
            <person name="Alexander J.E."/>
            <person name="Rich S.A."/>
            <person name="Livny J."/>
            <person name="Vlamakis H."/>
            <person name="Clish C."/>
            <person name="Bullock K."/>
            <person name="Deik A."/>
            <person name="Scott J."/>
            <person name="Pierce K.A."/>
            <person name="Xavier R.J."/>
            <person name="Alm E.J."/>
        </authorList>
    </citation>
    <scope>NUCLEOTIDE SEQUENCE [LARGE SCALE GENOMIC DNA]</scope>
    <source>
        <strain evidence="1 2">BIOML-A183</strain>
    </source>
</reference>
<proteinExistence type="predicted"/>
<dbReference type="Proteomes" id="UP000460135">
    <property type="component" value="Unassembled WGS sequence"/>
</dbReference>
<dbReference type="AlphaFoldDB" id="A0A6N3V7X2"/>
<comment type="caution">
    <text evidence="1">The sequence shown here is derived from an EMBL/GenBank/DDBJ whole genome shotgun (WGS) entry which is preliminary data.</text>
</comment>